<comment type="caution">
    <text evidence="1">The sequence shown here is derived from an EMBL/GenBank/DDBJ whole genome shotgun (WGS) entry which is preliminary data.</text>
</comment>
<proteinExistence type="predicted"/>
<accession>X1UXI5</accession>
<evidence type="ECO:0008006" key="2">
    <source>
        <dbReference type="Google" id="ProtNLM"/>
    </source>
</evidence>
<evidence type="ECO:0000313" key="1">
    <source>
        <dbReference type="EMBL" id="GAJ08302.1"/>
    </source>
</evidence>
<reference evidence="1" key="1">
    <citation type="journal article" date="2014" name="Front. Microbiol.">
        <title>High frequency of phylogenetically diverse reductive dehalogenase-homologous genes in deep subseafloor sedimentary metagenomes.</title>
        <authorList>
            <person name="Kawai M."/>
            <person name="Futagami T."/>
            <person name="Toyoda A."/>
            <person name="Takaki Y."/>
            <person name="Nishi S."/>
            <person name="Hori S."/>
            <person name="Arai W."/>
            <person name="Tsubouchi T."/>
            <person name="Morono Y."/>
            <person name="Uchiyama I."/>
            <person name="Ito T."/>
            <person name="Fujiyama A."/>
            <person name="Inagaki F."/>
            <person name="Takami H."/>
        </authorList>
    </citation>
    <scope>NUCLEOTIDE SEQUENCE</scope>
    <source>
        <strain evidence="1">Expedition CK06-06</strain>
    </source>
</reference>
<feature type="non-terminal residue" evidence="1">
    <location>
        <position position="1"/>
    </location>
</feature>
<dbReference type="EMBL" id="BARW01028018">
    <property type="protein sequence ID" value="GAJ08302.1"/>
    <property type="molecule type" value="Genomic_DNA"/>
</dbReference>
<organism evidence="1">
    <name type="scientific">marine sediment metagenome</name>
    <dbReference type="NCBI Taxonomy" id="412755"/>
    <lineage>
        <taxon>unclassified sequences</taxon>
        <taxon>metagenomes</taxon>
        <taxon>ecological metagenomes</taxon>
    </lineage>
</organism>
<gene>
    <name evidence="1" type="ORF">S12H4_45326</name>
</gene>
<dbReference type="AlphaFoldDB" id="X1UXI5"/>
<dbReference type="Gene3D" id="3.90.180.10">
    <property type="entry name" value="Medium-chain alcohol dehydrogenases, catalytic domain"/>
    <property type="match status" value="1"/>
</dbReference>
<protein>
    <recommendedName>
        <fullName evidence="2">L-threonine 3-dehydrogenase</fullName>
    </recommendedName>
</protein>
<name>X1UXI5_9ZZZZ</name>
<sequence>DITPLITHRFHYTEYLKAFEVMRSGNSGKVILNWTEE</sequence>